<keyword evidence="2" id="KW-1185">Reference proteome</keyword>
<evidence type="ECO:0000313" key="2">
    <source>
        <dbReference type="Proteomes" id="UP000440578"/>
    </source>
</evidence>
<dbReference type="PANTHER" id="PTHR46113">
    <property type="entry name" value="SNAC DOMAIN-CONTAINING PROTEIN"/>
    <property type="match status" value="1"/>
</dbReference>
<accession>A0A6A4VT07</accession>
<dbReference type="OrthoDB" id="6376573at2759"/>
<protein>
    <submittedName>
        <fullName evidence="1">Uncharacterized protein</fullName>
    </submittedName>
</protein>
<proteinExistence type="predicted"/>
<dbReference type="Proteomes" id="UP000440578">
    <property type="component" value="Unassembled WGS sequence"/>
</dbReference>
<dbReference type="PANTHER" id="PTHR46113:SF1">
    <property type="entry name" value="PEPTIDASE M17 LEUCYL AMINOPEPTIDASE N-TERMINAL DOMAIN-CONTAINING PROTEIN"/>
    <property type="match status" value="1"/>
</dbReference>
<comment type="caution">
    <text evidence="1">The sequence shown here is derived from an EMBL/GenBank/DDBJ whole genome shotgun (WGS) entry which is preliminary data.</text>
</comment>
<dbReference type="AlphaFoldDB" id="A0A6A4VT07"/>
<sequence>MWAFRGKCVTPKAGKANGITVLNDFAERGVALMEAYNLTLTKDEDQAVHLQVVEAHRGRFPNASKGTVTRHLQ</sequence>
<evidence type="ECO:0000313" key="1">
    <source>
        <dbReference type="EMBL" id="KAF0296803.1"/>
    </source>
</evidence>
<gene>
    <name evidence="1" type="ORF">FJT64_005754</name>
</gene>
<reference evidence="1 2" key="1">
    <citation type="submission" date="2019-07" db="EMBL/GenBank/DDBJ databases">
        <title>Draft genome assembly of a fouling barnacle, Amphibalanus amphitrite (Darwin, 1854): The first reference genome for Thecostraca.</title>
        <authorList>
            <person name="Kim W."/>
        </authorList>
    </citation>
    <scope>NUCLEOTIDE SEQUENCE [LARGE SCALE GENOMIC DNA]</scope>
    <source>
        <strain evidence="1">SNU_AA5</strain>
        <tissue evidence="1">Soma without cirri and trophi</tissue>
    </source>
</reference>
<dbReference type="EMBL" id="VIIS01001533">
    <property type="protein sequence ID" value="KAF0296803.1"/>
    <property type="molecule type" value="Genomic_DNA"/>
</dbReference>
<organism evidence="1 2">
    <name type="scientific">Amphibalanus amphitrite</name>
    <name type="common">Striped barnacle</name>
    <name type="synonym">Balanus amphitrite</name>
    <dbReference type="NCBI Taxonomy" id="1232801"/>
    <lineage>
        <taxon>Eukaryota</taxon>
        <taxon>Metazoa</taxon>
        <taxon>Ecdysozoa</taxon>
        <taxon>Arthropoda</taxon>
        <taxon>Crustacea</taxon>
        <taxon>Multicrustacea</taxon>
        <taxon>Cirripedia</taxon>
        <taxon>Thoracica</taxon>
        <taxon>Thoracicalcarea</taxon>
        <taxon>Balanomorpha</taxon>
        <taxon>Balanoidea</taxon>
        <taxon>Balanidae</taxon>
        <taxon>Amphibalaninae</taxon>
        <taxon>Amphibalanus</taxon>
    </lineage>
</organism>
<name>A0A6A4VT07_AMPAM</name>